<dbReference type="EMBL" id="VDUX01000008">
    <property type="protein sequence ID" value="TXL57291.1"/>
    <property type="molecule type" value="Genomic_DNA"/>
</dbReference>
<dbReference type="SMART" id="SM00448">
    <property type="entry name" value="REC"/>
    <property type="match status" value="1"/>
</dbReference>
<evidence type="ECO:0000256" key="2">
    <source>
        <dbReference type="PROSITE-ProRule" id="PRU00169"/>
    </source>
</evidence>
<dbReference type="Pfam" id="PF00211">
    <property type="entry name" value="Guanylate_cyc"/>
    <property type="match status" value="1"/>
</dbReference>
<evidence type="ECO:0000259" key="3">
    <source>
        <dbReference type="PROSITE" id="PS50110"/>
    </source>
</evidence>
<evidence type="ECO:0000259" key="4">
    <source>
        <dbReference type="PROSITE" id="PS50125"/>
    </source>
</evidence>
<dbReference type="SUPFAM" id="SSF52172">
    <property type="entry name" value="CheY-like"/>
    <property type="match status" value="1"/>
</dbReference>
<dbReference type="RefSeq" id="WP_147687559.1">
    <property type="nucleotide sequence ID" value="NZ_VDUX01000008.1"/>
</dbReference>
<dbReference type="InterPro" id="IPR050697">
    <property type="entry name" value="Adenylyl/Guanylyl_Cyclase_3/4"/>
</dbReference>
<feature type="domain" description="Response regulatory" evidence="3">
    <location>
        <begin position="169"/>
        <end position="289"/>
    </location>
</feature>
<keyword evidence="6" id="KW-1185">Reference proteome</keyword>
<comment type="caution">
    <text evidence="5">The sequence shown here is derived from an EMBL/GenBank/DDBJ whole genome shotgun (WGS) entry which is preliminary data.</text>
</comment>
<dbReference type="Proteomes" id="UP000321571">
    <property type="component" value="Unassembled WGS sequence"/>
</dbReference>
<gene>
    <name evidence="5" type="ORF">FHP06_14720</name>
</gene>
<dbReference type="InterPro" id="IPR001789">
    <property type="entry name" value="Sig_transdc_resp-reg_receiver"/>
</dbReference>
<accession>A0A5C8NE69</accession>
<feature type="modified residue" description="4-aspartylphosphate" evidence="2">
    <location>
        <position position="219"/>
    </location>
</feature>
<protein>
    <submittedName>
        <fullName evidence="5">Response regulator</fullName>
    </submittedName>
</protein>
<evidence type="ECO:0000256" key="1">
    <source>
        <dbReference type="ARBA" id="ARBA00005381"/>
    </source>
</evidence>
<name>A0A5C8NE69_9ACTN</name>
<dbReference type="InterPro" id="IPR001054">
    <property type="entry name" value="A/G_cyclase"/>
</dbReference>
<dbReference type="OrthoDB" id="4135368at2"/>
<dbReference type="Pfam" id="PF00072">
    <property type="entry name" value="Response_reg"/>
    <property type="match status" value="1"/>
</dbReference>
<sequence length="306" mass="32139">MLRTRMVAVLFTDMVGSTTLLSELGASAADELRDRHFAEMRSALAVHHGTEVKTLGDGMMAVFESVTDALACAVTMQQASQQNIRIGLSVGEATVENSDYFGIPVVEASRLCAAADDGQILVADLVRAVVATRDVHRLEPVGELTLKGLPAPTMAWEVGWEPDEDSALRVALADDSALLREGIARALAQEGIDVVFQASDAEELLAGLAGARPHAVVVDVRMPPTHTTEGLDAAERIKADYPQVGVLVLSATLQEEAARRLLAAAPGGVGYLLKDSVGEVAELVSAVRTVASGGSVIAPEIVARLQ</sequence>
<dbReference type="PROSITE" id="PS50125">
    <property type="entry name" value="GUANYLATE_CYCLASE_2"/>
    <property type="match status" value="1"/>
</dbReference>
<dbReference type="AlphaFoldDB" id="A0A5C8NE69"/>
<dbReference type="GO" id="GO:0000160">
    <property type="term" value="P:phosphorelay signal transduction system"/>
    <property type="evidence" value="ECO:0007669"/>
    <property type="project" value="InterPro"/>
</dbReference>
<dbReference type="CDD" id="cd07302">
    <property type="entry name" value="CHD"/>
    <property type="match status" value="1"/>
</dbReference>
<evidence type="ECO:0000313" key="6">
    <source>
        <dbReference type="Proteomes" id="UP000321571"/>
    </source>
</evidence>
<comment type="similarity">
    <text evidence="1">Belongs to the adenylyl cyclase class-3 family.</text>
</comment>
<dbReference type="CDD" id="cd17535">
    <property type="entry name" value="REC_NarL-like"/>
    <property type="match status" value="1"/>
</dbReference>
<dbReference type="PANTHER" id="PTHR43081:SF1">
    <property type="entry name" value="ADENYLATE CYCLASE, TERMINAL-DIFFERENTIATION SPECIFIC"/>
    <property type="match status" value="1"/>
</dbReference>
<proteinExistence type="inferred from homology"/>
<dbReference type="InterPro" id="IPR029787">
    <property type="entry name" value="Nucleotide_cyclase"/>
</dbReference>
<organism evidence="5 6">
    <name type="scientific">Aeromicrobium terrae</name>
    <dbReference type="NCBI Taxonomy" id="2498846"/>
    <lineage>
        <taxon>Bacteria</taxon>
        <taxon>Bacillati</taxon>
        <taxon>Actinomycetota</taxon>
        <taxon>Actinomycetes</taxon>
        <taxon>Propionibacteriales</taxon>
        <taxon>Nocardioidaceae</taxon>
        <taxon>Aeromicrobium</taxon>
    </lineage>
</organism>
<keyword evidence="2" id="KW-0597">Phosphoprotein</keyword>
<reference evidence="5 6" key="1">
    <citation type="submission" date="2019-06" db="EMBL/GenBank/DDBJ databases">
        <title>Aeromicrobium sp. nov., isolated from a maize field.</title>
        <authorList>
            <person name="Lin S.-Y."/>
            <person name="Tsai C.-F."/>
            <person name="Young C.-C."/>
        </authorList>
    </citation>
    <scope>NUCLEOTIDE SEQUENCE [LARGE SCALE GENOMIC DNA]</scope>
    <source>
        <strain evidence="5 6">CC-CFT486</strain>
    </source>
</reference>
<evidence type="ECO:0000313" key="5">
    <source>
        <dbReference type="EMBL" id="TXL57291.1"/>
    </source>
</evidence>
<dbReference type="GO" id="GO:0004016">
    <property type="term" value="F:adenylate cyclase activity"/>
    <property type="evidence" value="ECO:0007669"/>
    <property type="project" value="UniProtKB-ARBA"/>
</dbReference>
<dbReference type="GO" id="GO:0009190">
    <property type="term" value="P:cyclic nucleotide biosynthetic process"/>
    <property type="evidence" value="ECO:0007669"/>
    <property type="project" value="InterPro"/>
</dbReference>
<dbReference type="PROSITE" id="PS50110">
    <property type="entry name" value="RESPONSE_REGULATORY"/>
    <property type="match status" value="1"/>
</dbReference>
<feature type="domain" description="Guanylate cyclase" evidence="4">
    <location>
        <begin position="8"/>
        <end position="112"/>
    </location>
</feature>
<dbReference type="InterPro" id="IPR058245">
    <property type="entry name" value="NreC/VraR/RcsB-like_REC"/>
</dbReference>
<dbReference type="SUPFAM" id="SSF55073">
    <property type="entry name" value="Nucleotide cyclase"/>
    <property type="match status" value="1"/>
</dbReference>
<dbReference type="PANTHER" id="PTHR43081">
    <property type="entry name" value="ADENYLATE CYCLASE, TERMINAL-DIFFERENTIATION SPECIFIC-RELATED"/>
    <property type="match status" value="1"/>
</dbReference>
<dbReference type="Gene3D" id="3.30.70.1230">
    <property type="entry name" value="Nucleotide cyclase"/>
    <property type="match status" value="1"/>
</dbReference>
<dbReference type="Gene3D" id="3.40.50.2300">
    <property type="match status" value="1"/>
</dbReference>
<dbReference type="InterPro" id="IPR011006">
    <property type="entry name" value="CheY-like_superfamily"/>
</dbReference>